<gene>
    <name evidence="2" type="ORF">EB1_28340</name>
</gene>
<dbReference type="GeneID" id="84649491"/>
<sequence>MEHEYFKNALDLFLFGLGTFIFSILFHNPFKKKKINPDFRFGLEQKEKLEYSNEQLRRINETRIKGLYIIGFLLIISSIVYLILGIIEYF</sequence>
<evidence type="ECO:0000256" key="1">
    <source>
        <dbReference type="SAM" id="Phobius"/>
    </source>
</evidence>
<organism evidence="2 3">
    <name type="scientific">Empedobacter brevis NBRC 14943 = ATCC 43319</name>
    <dbReference type="NCBI Taxonomy" id="1218108"/>
    <lineage>
        <taxon>Bacteria</taxon>
        <taxon>Pseudomonadati</taxon>
        <taxon>Bacteroidota</taxon>
        <taxon>Flavobacteriia</taxon>
        <taxon>Flavobacteriales</taxon>
        <taxon>Weeksellaceae</taxon>
        <taxon>Empedobacter</taxon>
    </lineage>
</organism>
<protein>
    <submittedName>
        <fullName evidence="2">Uncharacterized protein</fullName>
    </submittedName>
</protein>
<keyword evidence="1" id="KW-0472">Membrane</keyword>
<evidence type="ECO:0000313" key="2">
    <source>
        <dbReference type="EMBL" id="GEM53044.1"/>
    </source>
</evidence>
<evidence type="ECO:0000313" key="3">
    <source>
        <dbReference type="Proteomes" id="UP000321245"/>
    </source>
</evidence>
<name>A0A511NJV6_9FLAO</name>
<proteinExistence type="predicted"/>
<dbReference type="RefSeq" id="WP_019974787.1">
    <property type="nucleotide sequence ID" value="NZ_BJXC01000023.1"/>
</dbReference>
<dbReference type="Proteomes" id="UP000321245">
    <property type="component" value="Unassembled WGS sequence"/>
</dbReference>
<feature type="transmembrane region" description="Helical" evidence="1">
    <location>
        <begin position="12"/>
        <end position="30"/>
    </location>
</feature>
<keyword evidence="3" id="KW-1185">Reference proteome</keyword>
<dbReference type="OrthoDB" id="9939936at2"/>
<feature type="transmembrane region" description="Helical" evidence="1">
    <location>
        <begin position="67"/>
        <end position="87"/>
    </location>
</feature>
<dbReference type="AlphaFoldDB" id="A0A511NJV6"/>
<accession>A0A511NJV6</accession>
<dbReference type="STRING" id="1218108.GCA_000382425_01286"/>
<keyword evidence="1" id="KW-0812">Transmembrane</keyword>
<reference evidence="2 3" key="1">
    <citation type="submission" date="2019-07" db="EMBL/GenBank/DDBJ databases">
        <title>Whole genome shotgun sequence of Empedobacter brevis NBRC 14943.</title>
        <authorList>
            <person name="Hosoyama A."/>
            <person name="Uohara A."/>
            <person name="Ohji S."/>
            <person name="Ichikawa N."/>
        </authorList>
    </citation>
    <scope>NUCLEOTIDE SEQUENCE [LARGE SCALE GENOMIC DNA]</scope>
    <source>
        <strain evidence="2 3">NBRC 14943</strain>
    </source>
</reference>
<dbReference type="EMBL" id="BJXC01000023">
    <property type="protein sequence ID" value="GEM53044.1"/>
    <property type="molecule type" value="Genomic_DNA"/>
</dbReference>
<keyword evidence="1" id="KW-1133">Transmembrane helix</keyword>
<comment type="caution">
    <text evidence="2">The sequence shown here is derived from an EMBL/GenBank/DDBJ whole genome shotgun (WGS) entry which is preliminary data.</text>
</comment>